<dbReference type="FunFam" id="1.10.287.950:FF:000001">
    <property type="entry name" value="Methyl-accepting chemotaxis sensory transducer"/>
    <property type="match status" value="1"/>
</dbReference>
<protein>
    <submittedName>
        <fullName evidence="7">Methyl-accepting chemotaxis protein</fullName>
    </submittedName>
</protein>
<evidence type="ECO:0000256" key="1">
    <source>
        <dbReference type="ARBA" id="ARBA00004370"/>
    </source>
</evidence>
<dbReference type="OrthoDB" id="8576332at2"/>
<accession>A0A6L6PC65</accession>
<dbReference type="InterPro" id="IPR051310">
    <property type="entry name" value="MCP_chemotaxis"/>
</dbReference>
<comment type="caution">
    <text evidence="7">The sequence shown here is derived from an EMBL/GenBank/DDBJ whole genome shotgun (WGS) entry which is preliminary data.</text>
</comment>
<dbReference type="GO" id="GO:0007165">
    <property type="term" value="P:signal transduction"/>
    <property type="evidence" value="ECO:0007669"/>
    <property type="project" value="UniProtKB-KW"/>
</dbReference>
<dbReference type="GO" id="GO:0004888">
    <property type="term" value="F:transmembrane signaling receptor activity"/>
    <property type="evidence" value="ECO:0007669"/>
    <property type="project" value="InterPro"/>
</dbReference>
<keyword evidence="5" id="KW-1133">Transmembrane helix</keyword>
<dbReference type="PROSITE" id="PS50111">
    <property type="entry name" value="CHEMOTAXIS_TRANSDUC_2"/>
    <property type="match status" value="1"/>
</dbReference>
<feature type="transmembrane region" description="Helical" evidence="5">
    <location>
        <begin position="47"/>
        <end position="64"/>
    </location>
</feature>
<dbReference type="Pfam" id="PF00015">
    <property type="entry name" value="MCPsignal"/>
    <property type="match status" value="1"/>
</dbReference>
<dbReference type="InterPro" id="IPR004089">
    <property type="entry name" value="MCPsignal_dom"/>
</dbReference>
<evidence type="ECO:0000313" key="8">
    <source>
        <dbReference type="Proteomes" id="UP000475582"/>
    </source>
</evidence>
<evidence type="ECO:0000256" key="2">
    <source>
        <dbReference type="ARBA" id="ARBA00022481"/>
    </source>
</evidence>
<keyword evidence="5" id="KW-0472">Membrane</keyword>
<keyword evidence="2" id="KW-0488">Methylation</keyword>
<dbReference type="PANTHER" id="PTHR43531">
    <property type="entry name" value="PROTEIN ICFG"/>
    <property type="match status" value="1"/>
</dbReference>
<proteinExistence type="inferred from homology"/>
<dbReference type="SUPFAM" id="SSF58104">
    <property type="entry name" value="Methyl-accepting chemotaxis protein (MCP) signaling domain"/>
    <property type="match status" value="1"/>
</dbReference>
<gene>
    <name evidence="7" type="ORF">GM676_01420</name>
</gene>
<keyword evidence="5" id="KW-0812">Transmembrane</keyword>
<evidence type="ECO:0000259" key="6">
    <source>
        <dbReference type="PROSITE" id="PS50111"/>
    </source>
</evidence>
<comment type="subcellular location">
    <subcellularLocation>
        <location evidence="1">Membrane</location>
    </subcellularLocation>
</comment>
<dbReference type="AlphaFoldDB" id="A0A6L6PC65"/>
<name>A0A6L6PC65_9BURK</name>
<dbReference type="GO" id="GO:0005886">
    <property type="term" value="C:plasma membrane"/>
    <property type="evidence" value="ECO:0007669"/>
    <property type="project" value="TreeGrafter"/>
</dbReference>
<comment type="similarity">
    <text evidence="3">Belongs to the methyl-accepting chemotaxis (MCP) protein family.</text>
</comment>
<dbReference type="InterPro" id="IPR004090">
    <property type="entry name" value="Chemotax_Me-accpt_rcpt"/>
</dbReference>
<dbReference type="Gene3D" id="1.10.287.950">
    <property type="entry name" value="Methyl-accepting chemotaxis protein"/>
    <property type="match status" value="1"/>
</dbReference>
<dbReference type="PANTHER" id="PTHR43531:SF14">
    <property type="entry name" value="METHYL-ACCEPTING CHEMOTAXIS PROTEIN I-RELATED"/>
    <property type="match status" value="1"/>
</dbReference>
<dbReference type="PRINTS" id="PR00260">
    <property type="entry name" value="CHEMTRNSDUCR"/>
</dbReference>
<evidence type="ECO:0000256" key="3">
    <source>
        <dbReference type="ARBA" id="ARBA00029447"/>
    </source>
</evidence>
<evidence type="ECO:0000256" key="5">
    <source>
        <dbReference type="SAM" id="Phobius"/>
    </source>
</evidence>
<feature type="transmembrane region" description="Helical" evidence="5">
    <location>
        <begin position="228"/>
        <end position="249"/>
    </location>
</feature>
<feature type="domain" description="Methyl-accepting transducer" evidence="6">
    <location>
        <begin position="310"/>
        <end position="539"/>
    </location>
</feature>
<sequence>MGQDFPTIKSGGALSAAADRLYRLHGIRYPVPLGGSMARPFDLKTRFFLMLAAFGTGFILYGAWSVKVLRDVRVNGPIYERIVESKDLVADVLPPPEYIIESYLVVHELLASDNPGERQQLLARLQVLKQEFETRHQYWRGRQLEPALQEALLQQSATAARAFYQIAERDFVPALQRGDHDAAAQAAQRMRVHYQQHRQAIDRVVELANARSSADEATATASMLAASWQMLALFVLALAFSAVVAANILRTLFRQLGGEPSTAAALAGRIAAGNLAVGIHLRPNDSGSLLHAMQDMRNDLIRIVSRTRDATEAISSASAQIASGHQDLASRTSDQAGSLEQTTATMRELTDTVAQNAGRAQQAHELADSAAATAQRGGQVMQEMTQTMAAIDSTARRIEDIIGVIDGIAFQTNILALNAAVEAARAGEQGRGFAVVASEVRNLAQRSAGAAREIKGLIGDSMSQVNAGNQLVEQAGSTMQEVVHSIEQVAAITGEITQASYAQSNDITEMHQALRKMDADTQQNATLVEQTAAAASSMRSQAAQLVEVVSVFKLHEGADPARLPALS</sequence>
<keyword evidence="8" id="KW-1185">Reference proteome</keyword>
<dbReference type="EMBL" id="WNKY01000001">
    <property type="protein sequence ID" value="MTV36239.1"/>
    <property type="molecule type" value="Genomic_DNA"/>
</dbReference>
<evidence type="ECO:0000256" key="4">
    <source>
        <dbReference type="PROSITE-ProRule" id="PRU00284"/>
    </source>
</evidence>
<dbReference type="GO" id="GO:0006935">
    <property type="term" value="P:chemotaxis"/>
    <property type="evidence" value="ECO:0007669"/>
    <property type="project" value="InterPro"/>
</dbReference>
<reference evidence="7 8" key="1">
    <citation type="submission" date="2019-11" db="EMBL/GenBank/DDBJ databases">
        <title>Type strains purchased from KCTC, JCM and DSMZ.</title>
        <authorList>
            <person name="Lu H."/>
        </authorList>
    </citation>
    <scope>NUCLEOTIDE SEQUENCE [LARGE SCALE GENOMIC DNA]</scope>
    <source>
        <strain evidence="7 8">KCTC 22382</strain>
    </source>
</reference>
<organism evidence="7 8">
    <name type="scientific">Duganella radicis</name>
    <dbReference type="NCBI Taxonomy" id="551988"/>
    <lineage>
        <taxon>Bacteria</taxon>
        <taxon>Pseudomonadati</taxon>
        <taxon>Pseudomonadota</taxon>
        <taxon>Betaproteobacteria</taxon>
        <taxon>Burkholderiales</taxon>
        <taxon>Oxalobacteraceae</taxon>
        <taxon>Telluria group</taxon>
        <taxon>Duganella</taxon>
    </lineage>
</organism>
<evidence type="ECO:0000313" key="7">
    <source>
        <dbReference type="EMBL" id="MTV36239.1"/>
    </source>
</evidence>
<dbReference type="Proteomes" id="UP000475582">
    <property type="component" value="Unassembled WGS sequence"/>
</dbReference>
<dbReference type="CDD" id="cd11386">
    <property type="entry name" value="MCP_signal"/>
    <property type="match status" value="1"/>
</dbReference>
<keyword evidence="4" id="KW-0807">Transducer</keyword>
<dbReference type="SMART" id="SM00283">
    <property type="entry name" value="MA"/>
    <property type="match status" value="1"/>
</dbReference>